<keyword evidence="1" id="KW-0472">Membrane</keyword>
<reference evidence="3" key="2">
    <citation type="submission" date="2020-09" db="EMBL/GenBank/DDBJ databases">
        <authorList>
            <person name="Sun Q."/>
            <person name="Ohkuma M."/>
        </authorList>
    </citation>
    <scope>NUCLEOTIDE SEQUENCE</scope>
    <source>
        <strain evidence="3">JCM 3172</strain>
    </source>
</reference>
<gene>
    <name evidence="3" type="ORF">GCM10014713_19390</name>
</gene>
<comment type="caution">
    <text evidence="3">The sequence shown here is derived from an EMBL/GenBank/DDBJ whole genome shotgun (WGS) entry which is preliminary data.</text>
</comment>
<dbReference type="InterPro" id="IPR046675">
    <property type="entry name" value="DUF6545"/>
</dbReference>
<feature type="transmembrane region" description="Helical" evidence="1">
    <location>
        <begin position="97"/>
        <end position="116"/>
    </location>
</feature>
<proteinExistence type="predicted"/>
<protein>
    <recommendedName>
        <fullName evidence="2">DUF6545 domain-containing protein</fullName>
    </recommendedName>
</protein>
<dbReference type="RefSeq" id="WP_189201030.1">
    <property type="nucleotide sequence ID" value="NZ_BMQQ01000005.1"/>
</dbReference>
<feature type="transmembrane region" description="Helical" evidence="1">
    <location>
        <begin position="169"/>
        <end position="194"/>
    </location>
</feature>
<keyword evidence="1" id="KW-0812">Transmembrane</keyword>
<dbReference type="EMBL" id="BMQQ01000005">
    <property type="protein sequence ID" value="GGT26388.1"/>
    <property type="molecule type" value="Genomic_DNA"/>
</dbReference>
<accession>A0A918H0J9</accession>
<feature type="transmembrane region" description="Helical" evidence="1">
    <location>
        <begin position="65"/>
        <end position="85"/>
    </location>
</feature>
<dbReference type="AlphaFoldDB" id="A0A918H0J9"/>
<reference evidence="3" key="1">
    <citation type="journal article" date="2014" name="Int. J. Syst. Evol. Microbiol.">
        <title>Complete genome sequence of Corynebacterium casei LMG S-19264T (=DSM 44701T), isolated from a smear-ripened cheese.</title>
        <authorList>
            <consortium name="US DOE Joint Genome Institute (JGI-PGF)"/>
            <person name="Walter F."/>
            <person name="Albersmeier A."/>
            <person name="Kalinowski J."/>
            <person name="Ruckert C."/>
        </authorList>
    </citation>
    <scope>NUCLEOTIDE SEQUENCE</scope>
    <source>
        <strain evidence="3">JCM 3172</strain>
    </source>
</reference>
<evidence type="ECO:0000256" key="1">
    <source>
        <dbReference type="SAM" id="Phobius"/>
    </source>
</evidence>
<keyword evidence="1" id="KW-1133">Transmembrane helix</keyword>
<evidence type="ECO:0000313" key="4">
    <source>
        <dbReference type="Proteomes" id="UP000619486"/>
    </source>
</evidence>
<dbReference type="InterPro" id="IPR050039">
    <property type="entry name" value="MAB_1171c-like"/>
</dbReference>
<evidence type="ECO:0000259" key="2">
    <source>
        <dbReference type="Pfam" id="PF20182"/>
    </source>
</evidence>
<feature type="transmembrane region" description="Helical" evidence="1">
    <location>
        <begin position="206"/>
        <end position="230"/>
    </location>
</feature>
<feature type="transmembrane region" description="Helical" evidence="1">
    <location>
        <begin position="136"/>
        <end position="157"/>
    </location>
</feature>
<keyword evidence="4" id="KW-1185">Reference proteome</keyword>
<dbReference type="Pfam" id="PF20182">
    <property type="entry name" value="DUF6545"/>
    <property type="match status" value="1"/>
</dbReference>
<feature type="domain" description="DUF6545" evidence="2">
    <location>
        <begin position="240"/>
        <end position="368"/>
    </location>
</feature>
<dbReference type="NCBIfam" id="NF042915">
    <property type="entry name" value="MAB_1171c_fam"/>
    <property type="match status" value="1"/>
</dbReference>
<organism evidence="3 4">
    <name type="scientific">Streptomyces purpureus</name>
    <dbReference type="NCBI Taxonomy" id="1951"/>
    <lineage>
        <taxon>Bacteria</taxon>
        <taxon>Bacillati</taxon>
        <taxon>Actinomycetota</taxon>
        <taxon>Actinomycetes</taxon>
        <taxon>Kitasatosporales</taxon>
        <taxon>Streptomycetaceae</taxon>
        <taxon>Streptomyces</taxon>
    </lineage>
</organism>
<evidence type="ECO:0000313" key="3">
    <source>
        <dbReference type="EMBL" id="GGT26388.1"/>
    </source>
</evidence>
<sequence>MTELILLGLAAAVAWKLYQWSRAPQDAPLRSVTLCLLTALLSYPLAMPGGGSGVDTVAGHGTAKLVQNVLLLLTVYFLMCFYLYSADGPAARRRARGEAVVVALVAVAIVVAAETVPHDVFAGSFSTADMTIPQIAFFYGVTGLYLMYALGVTGRWTRQYARMSQRPHATGLWMAAVGLSAMAVACAVRAVFVAVRWSGGTVRQPLMAGVAVFLVVSILLFVSGVTYAGARARVTSARLWLRRRRDHRRLAPLWQLLTDAYPENVLRPASPALWDRWRAHGVHRRYHRRIVECRDGLVDISPYLAHEGEGTEVLYLPPAVLADRLRQAVTTIGMDARPARQAVPLAMPQADDRDADVRHLSAVSDALRLSA</sequence>
<dbReference type="Proteomes" id="UP000619486">
    <property type="component" value="Unassembled WGS sequence"/>
</dbReference>
<name>A0A918H0J9_9ACTN</name>